<dbReference type="RefSeq" id="WP_311583053.1">
    <property type="nucleotide sequence ID" value="NZ_JAVRFH010000064.1"/>
</dbReference>
<dbReference type="Proteomes" id="UP001180724">
    <property type="component" value="Unassembled WGS sequence"/>
</dbReference>
<evidence type="ECO:0008006" key="3">
    <source>
        <dbReference type="Google" id="ProtNLM"/>
    </source>
</evidence>
<keyword evidence="2" id="KW-1185">Reference proteome</keyword>
<name>A0ABU3AZB3_9ACTN</name>
<sequence>MLLRLAYLTVSNGFAALWALPMSDRAKDAGSLALRHQITVLDRQLGPKSVKFVPENRAFLAALLAPLQRQVRGRLRLLVRPDTVLRWHHNLLRQRHARICRPKRPGRPGTVRSIRVLVLRLARENSGWGYRRIHGELVVLGITVGILTAPAESLWRCTAASRRRPPGSCSVPRGLPLLRACPRQQ</sequence>
<dbReference type="EMBL" id="JAVRFH010000064">
    <property type="protein sequence ID" value="MDT0615532.1"/>
    <property type="molecule type" value="Genomic_DNA"/>
</dbReference>
<gene>
    <name evidence="1" type="ORF">RM812_35880</name>
</gene>
<evidence type="ECO:0000313" key="1">
    <source>
        <dbReference type="EMBL" id="MDT0615532.1"/>
    </source>
</evidence>
<evidence type="ECO:0000313" key="2">
    <source>
        <dbReference type="Proteomes" id="UP001180724"/>
    </source>
</evidence>
<proteinExistence type="predicted"/>
<reference evidence="1" key="1">
    <citation type="submission" date="2024-05" db="EMBL/GenBank/DDBJ databases">
        <title>30 novel species of actinomycetes from the DSMZ collection.</title>
        <authorList>
            <person name="Nouioui I."/>
        </authorList>
    </citation>
    <scope>NUCLEOTIDE SEQUENCE</scope>
    <source>
        <strain evidence="1">DSM 40712</strain>
    </source>
</reference>
<protein>
    <recommendedName>
        <fullName evidence="3">Integrase</fullName>
    </recommendedName>
</protein>
<accession>A0ABU3AZB3</accession>
<organism evidence="1 2">
    <name type="scientific">Streptomyces lancefieldiae</name>
    <dbReference type="NCBI Taxonomy" id="3075520"/>
    <lineage>
        <taxon>Bacteria</taxon>
        <taxon>Bacillati</taxon>
        <taxon>Actinomycetota</taxon>
        <taxon>Actinomycetes</taxon>
        <taxon>Kitasatosporales</taxon>
        <taxon>Streptomycetaceae</taxon>
        <taxon>Streptomyces</taxon>
    </lineage>
</organism>
<comment type="caution">
    <text evidence="1">The sequence shown here is derived from an EMBL/GenBank/DDBJ whole genome shotgun (WGS) entry which is preliminary data.</text>
</comment>